<evidence type="ECO:0000256" key="1">
    <source>
        <dbReference type="SAM" id="SignalP"/>
    </source>
</evidence>
<reference evidence="2 3" key="1">
    <citation type="submission" date="2019-04" db="EMBL/GenBank/DDBJ databases">
        <title>A reverse ecology approach based on a biological definition of microbial populations.</title>
        <authorList>
            <person name="Arevalo P."/>
            <person name="Vaninsberghe D."/>
            <person name="Elsherbini J."/>
            <person name="Gore J."/>
            <person name="Polz M."/>
        </authorList>
    </citation>
    <scope>NUCLEOTIDE SEQUENCE [LARGE SCALE GENOMIC DNA]</scope>
    <source>
        <strain evidence="2 3">10N.222.48.A1</strain>
    </source>
</reference>
<accession>A0A4U2EHA8</accession>
<comment type="caution">
    <text evidence="2">The sequence shown here is derived from an EMBL/GenBank/DDBJ whole genome shotgun (WGS) entry which is preliminary data.</text>
</comment>
<dbReference type="RefSeq" id="WP_136994819.1">
    <property type="nucleotide sequence ID" value="NZ_SYVO01000126.1"/>
</dbReference>
<keyword evidence="1" id="KW-0732">Signal</keyword>
<proteinExistence type="predicted"/>
<organism evidence="2 3">
    <name type="scientific">Vibrio lentus</name>
    <dbReference type="NCBI Taxonomy" id="136468"/>
    <lineage>
        <taxon>Bacteria</taxon>
        <taxon>Pseudomonadati</taxon>
        <taxon>Pseudomonadota</taxon>
        <taxon>Gammaproteobacteria</taxon>
        <taxon>Vibrionales</taxon>
        <taxon>Vibrionaceae</taxon>
        <taxon>Vibrio</taxon>
    </lineage>
</organism>
<dbReference type="EMBL" id="SYVO01000126">
    <property type="protein sequence ID" value="TKG01300.1"/>
    <property type="molecule type" value="Genomic_DNA"/>
</dbReference>
<feature type="chain" id="PRO_5020439910" description="DUF1566 domain-containing protein" evidence="1">
    <location>
        <begin position="18"/>
        <end position="703"/>
    </location>
</feature>
<dbReference type="AlphaFoldDB" id="A0A4U2EHA8"/>
<gene>
    <name evidence="2" type="ORF">FCV91_23830</name>
</gene>
<protein>
    <recommendedName>
        <fullName evidence="4">DUF1566 domain-containing protein</fullName>
    </recommendedName>
</protein>
<evidence type="ECO:0000313" key="2">
    <source>
        <dbReference type="EMBL" id="TKG01300.1"/>
    </source>
</evidence>
<dbReference type="PROSITE" id="PS51257">
    <property type="entry name" value="PROKAR_LIPOPROTEIN"/>
    <property type="match status" value="1"/>
</dbReference>
<evidence type="ECO:0000313" key="3">
    <source>
        <dbReference type="Proteomes" id="UP000305840"/>
    </source>
</evidence>
<evidence type="ECO:0008006" key="4">
    <source>
        <dbReference type="Google" id="ProtNLM"/>
    </source>
</evidence>
<feature type="signal peptide" evidence="1">
    <location>
        <begin position="1"/>
        <end position="17"/>
    </location>
</feature>
<dbReference type="Proteomes" id="UP000305840">
    <property type="component" value="Unassembled WGS sequence"/>
</dbReference>
<sequence length="703" mass="75510">MKLRAFFIVLLSSFLFACGGENSGAPSQGGSNHPAEHWNIPLAQSVEVQGDVFSGKTINGNYTYFDPNSKARPENSSEFRWVIDNVTQNITSKSFDLLNEHVGKDVVFCVTPIALGNINFIGEEVCSLPVAVSAPSTNVVPEALNVMIDPEVNLVTGDQVSSAYVYYDRDNDTELNSRLLWFLNDVLAQTGGVDFDLPANSEDKILKFCVTPISNTSPTTGFQVCAKSEKIKPKVGSVPVANNVSIIGAITSGSNLVGSYLYTDIDGDLEGISLFKWKLDGVDIGGVSINSYTPSVTDEGKTISFCVTPVASTGEPKIGLEACYNAGIILPPLGFPPSATVSINNNSNSPVAGFRLPATYTYIPGIDGLAQGSSIVTWSVDGVDSGVTCYPFAIPCNYTIKDNDAGKVIQYCVTPVNVNGASGSKVCEDIVGTSIKYSGNFNLFENINVSLQGYSNNIKTSWGVTSSFGIQDLQSTGLTYKIEYLDKLGFTLLANDLVSQDIEFCVEDLDKSYNKYCRRVSDDSSSQYLTVSDGTFVGGGIVNRFYTPKGVAPATVYQDMTTGLKFMRPLTPEESEFVGVIADSTVGEGNVTIAHYSLANARQLCSLLPVDGGGWRLPTFDELRNFNTNLSTYNNLVVGSLNPAGLSSPNYELGWRGLRSPWSGIGYALRASDGRLYNTQPSTEGEVSIVGQDTKFFAVTCVK</sequence>
<name>A0A4U2EHA8_9VIBR</name>